<reference evidence="1 2" key="1">
    <citation type="submission" date="2017-03" db="EMBL/GenBank/DDBJ databases">
        <title>WGS assembly of Porphyra umbilicalis.</title>
        <authorList>
            <person name="Brawley S.H."/>
            <person name="Blouin N.A."/>
            <person name="Ficko-Blean E."/>
            <person name="Wheeler G.L."/>
            <person name="Lohr M."/>
            <person name="Goodson H.V."/>
            <person name="Jenkins J.W."/>
            <person name="Blaby-Haas C.E."/>
            <person name="Helliwell K.E."/>
            <person name="Chan C."/>
            <person name="Marriage T."/>
            <person name="Bhattacharya D."/>
            <person name="Klein A.S."/>
            <person name="Badis Y."/>
            <person name="Brodie J."/>
            <person name="Cao Y."/>
            <person name="Collen J."/>
            <person name="Dittami S.M."/>
            <person name="Gachon C.M."/>
            <person name="Green B.R."/>
            <person name="Karpowicz S."/>
            <person name="Kim J.W."/>
            <person name="Kudahl U."/>
            <person name="Lin S."/>
            <person name="Michel G."/>
            <person name="Mittag M."/>
            <person name="Olson B.J."/>
            <person name="Pangilinan J."/>
            <person name="Peng Y."/>
            <person name="Qiu H."/>
            <person name="Shu S."/>
            <person name="Singer J.T."/>
            <person name="Smith A.G."/>
            <person name="Sprecher B.N."/>
            <person name="Wagner V."/>
            <person name="Wang W."/>
            <person name="Wang Z.-Y."/>
            <person name="Yan J."/>
            <person name="Yarish C."/>
            <person name="Zoeuner-Riek S."/>
            <person name="Zhuang Y."/>
            <person name="Zou Y."/>
            <person name="Lindquist E.A."/>
            <person name="Grimwood J."/>
            <person name="Barry K."/>
            <person name="Rokhsar D.S."/>
            <person name="Schmutz J."/>
            <person name="Stiller J.W."/>
            <person name="Grossman A.R."/>
            <person name="Prochnik S.E."/>
        </authorList>
    </citation>
    <scope>NUCLEOTIDE SEQUENCE [LARGE SCALE GENOMIC DNA]</scope>
    <source>
        <strain evidence="1">4086291</strain>
    </source>
</reference>
<sequence length="186" mass="19429">MTVGIGAEYEAALQEFIIGAISAYKSGYSLAALNLELKQNEVRTGDAELDATLRLSDRESATRRIWLMLIYLTLGAMAYAPAAGVDAAALLSGAETAAVGLETLGAEEGAPPPDAAAAVTRFRGLVDDVTAAAAKGYNLDALKLEQSLSLREGEQGLGAAEASIRSQWMRLIFLTARLVSPKAKGA</sequence>
<keyword evidence="2" id="KW-1185">Reference proteome</keyword>
<proteinExistence type="predicted"/>
<dbReference type="EMBL" id="KV918880">
    <property type="protein sequence ID" value="OSX76091.1"/>
    <property type="molecule type" value="Genomic_DNA"/>
</dbReference>
<protein>
    <submittedName>
        <fullName evidence="1">Uncharacterized protein</fullName>
    </submittedName>
</protein>
<accession>A0A1X6P5D7</accession>
<dbReference type="AlphaFoldDB" id="A0A1X6P5D7"/>
<name>A0A1X6P5D7_PORUM</name>
<dbReference type="OrthoDB" id="5177at2759"/>
<organism evidence="1 2">
    <name type="scientific">Porphyra umbilicalis</name>
    <name type="common">Purple laver</name>
    <name type="synonym">Red alga</name>
    <dbReference type="NCBI Taxonomy" id="2786"/>
    <lineage>
        <taxon>Eukaryota</taxon>
        <taxon>Rhodophyta</taxon>
        <taxon>Bangiophyceae</taxon>
        <taxon>Bangiales</taxon>
        <taxon>Bangiaceae</taxon>
        <taxon>Porphyra</taxon>
    </lineage>
</organism>
<evidence type="ECO:0000313" key="2">
    <source>
        <dbReference type="Proteomes" id="UP000218209"/>
    </source>
</evidence>
<gene>
    <name evidence="1" type="ORF">BU14_0207s0009</name>
</gene>
<dbReference type="Proteomes" id="UP000218209">
    <property type="component" value="Unassembled WGS sequence"/>
</dbReference>
<evidence type="ECO:0000313" key="1">
    <source>
        <dbReference type="EMBL" id="OSX76091.1"/>
    </source>
</evidence>